<protein>
    <submittedName>
        <fullName evidence="2">MBL fold metallo-hydrolase</fullName>
    </submittedName>
</protein>
<gene>
    <name evidence="2" type="ORF">H1S01_19690</name>
</gene>
<dbReference type="InterPro" id="IPR001279">
    <property type="entry name" value="Metallo-B-lactamas"/>
</dbReference>
<evidence type="ECO:0000259" key="1">
    <source>
        <dbReference type="Pfam" id="PF12706"/>
    </source>
</evidence>
<dbReference type="PIRSF" id="PIRSF038896">
    <property type="entry name" value="NAPE-PLD"/>
    <property type="match status" value="1"/>
</dbReference>
<sequence>MHLHPDPKSWSKENLTLSWLGHATFLMNFFGTRILIDPALENRIGITPLGNSTFGPRRFNPPALTAAELGPVDLLLVSHAHTDHFDYPTLRKVQSPHTIAVTARGTLRLWRRLRFKSVIEMHWCEERELSGVLVRAIEGKHWGARLPWYKEMEANSFLLSKNGVNIFYGADSAYTQQFKAQLAGIPIDLAIVGIGAYSPKPFEARHATPEQAWQMVEEIGAKYVIPMHFSTFKLSQEPMEEPLHRFLNAASGQLDHVVMQEVGATWVMPSGNIYERK</sequence>
<organism evidence="2 3">
    <name type="scientific">Heliobacterium chlorum</name>
    <dbReference type="NCBI Taxonomy" id="2698"/>
    <lineage>
        <taxon>Bacteria</taxon>
        <taxon>Bacillati</taxon>
        <taxon>Bacillota</taxon>
        <taxon>Clostridia</taxon>
        <taxon>Eubacteriales</taxon>
        <taxon>Heliobacteriaceae</taxon>
        <taxon>Heliobacterium</taxon>
    </lineage>
</organism>
<dbReference type="InterPro" id="IPR036866">
    <property type="entry name" value="RibonucZ/Hydroxyglut_hydro"/>
</dbReference>
<feature type="domain" description="Metallo-beta-lactamase" evidence="1">
    <location>
        <begin position="32"/>
        <end position="229"/>
    </location>
</feature>
<dbReference type="PANTHER" id="PTHR15032">
    <property type="entry name" value="N-ACYL-PHOSPHATIDYLETHANOLAMINE-HYDROLYZING PHOSPHOLIPASE D"/>
    <property type="match status" value="1"/>
</dbReference>
<dbReference type="SUPFAM" id="SSF56281">
    <property type="entry name" value="Metallo-hydrolase/oxidoreductase"/>
    <property type="match status" value="1"/>
</dbReference>
<dbReference type="EMBL" id="JACVHF010000064">
    <property type="protein sequence ID" value="MBC9786667.1"/>
    <property type="molecule type" value="Genomic_DNA"/>
</dbReference>
<name>A0ABR7T8Z8_HELCL</name>
<dbReference type="PANTHER" id="PTHR15032:SF36">
    <property type="entry name" value="METALLO-BETA-LACTAMASE DOMAIN-CONTAINING PROTEIN"/>
    <property type="match status" value="1"/>
</dbReference>
<dbReference type="InterPro" id="IPR024884">
    <property type="entry name" value="NAPE-PLD"/>
</dbReference>
<dbReference type="Gene3D" id="3.60.15.10">
    <property type="entry name" value="Ribonuclease Z/Hydroxyacylglutathione hydrolase-like"/>
    <property type="match status" value="1"/>
</dbReference>
<dbReference type="Proteomes" id="UP000617402">
    <property type="component" value="Unassembled WGS sequence"/>
</dbReference>
<dbReference type="RefSeq" id="WP_188042086.1">
    <property type="nucleotide sequence ID" value="NZ_JACVHF010000064.1"/>
</dbReference>
<proteinExistence type="predicted"/>
<reference evidence="2 3" key="1">
    <citation type="submission" date="2020-07" db="EMBL/GenBank/DDBJ databases">
        <title>Draft whole-genome sequence of Heliobacterium chlorum DSM 3682, type strain.</title>
        <authorList>
            <person name="Kyndt J.A."/>
            <person name="Meyer T.E."/>
            <person name="Imhoff J.F."/>
        </authorList>
    </citation>
    <scope>NUCLEOTIDE SEQUENCE [LARGE SCALE GENOMIC DNA]</scope>
    <source>
        <strain evidence="2 3">DSM 3682</strain>
    </source>
</reference>
<comment type="caution">
    <text evidence="2">The sequence shown here is derived from an EMBL/GenBank/DDBJ whole genome shotgun (WGS) entry which is preliminary data.</text>
</comment>
<accession>A0ABR7T8Z8</accession>
<dbReference type="Pfam" id="PF12706">
    <property type="entry name" value="Lactamase_B_2"/>
    <property type="match status" value="1"/>
</dbReference>
<evidence type="ECO:0000313" key="2">
    <source>
        <dbReference type="EMBL" id="MBC9786667.1"/>
    </source>
</evidence>
<evidence type="ECO:0000313" key="3">
    <source>
        <dbReference type="Proteomes" id="UP000617402"/>
    </source>
</evidence>
<keyword evidence="3" id="KW-1185">Reference proteome</keyword>